<organism evidence="3 4">
    <name type="scientific">Artemia franciscana</name>
    <name type="common">Brine shrimp</name>
    <name type="synonym">Artemia sanfranciscana</name>
    <dbReference type="NCBI Taxonomy" id="6661"/>
    <lineage>
        <taxon>Eukaryota</taxon>
        <taxon>Metazoa</taxon>
        <taxon>Ecdysozoa</taxon>
        <taxon>Arthropoda</taxon>
        <taxon>Crustacea</taxon>
        <taxon>Branchiopoda</taxon>
        <taxon>Anostraca</taxon>
        <taxon>Artemiidae</taxon>
        <taxon>Artemia</taxon>
    </lineage>
</organism>
<dbReference type="EMBL" id="JAVRJZ010000015">
    <property type="protein sequence ID" value="KAK2712103.1"/>
    <property type="molecule type" value="Genomic_DNA"/>
</dbReference>
<name>A0AA88HIV5_ARTSF</name>
<keyword evidence="1" id="KW-0175">Coiled coil</keyword>
<comment type="caution">
    <text evidence="3">The sequence shown here is derived from an EMBL/GenBank/DDBJ whole genome shotgun (WGS) entry which is preliminary data.</text>
</comment>
<keyword evidence="4" id="KW-1185">Reference proteome</keyword>
<feature type="region of interest" description="Disordered" evidence="2">
    <location>
        <begin position="342"/>
        <end position="402"/>
    </location>
</feature>
<protein>
    <submittedName>
        <fullName evidence="3">Uncharacterized protein</fullName>
    </submittedName>
</protein>
<feature type="region of interest" description="Disordered" evidence="2">
    <location>
        <begin position="144"/>
        <end position="169"/>
    </location>
</feature>
<proteinExistence type="predicted"/>
<evidence type="ECO:0000256" key="2">
    <source>
        <dbReference type="SAM" id="MobiDB-lite"/>
    </source>
</evidence>
<evidence type="ECO:0000313" key="3">
    <source>
        <dbReference type="EMBL" id="KAK2712103.1"/>
    </source>
</evidence>
<feature type="coiled-coil region" evidence="1">
    <location>
        <begin position="424"/>
        <end position="461"/>
    </location>
</feature>
<feature type="compositionally biased region" description="Basic residues" evidence="2">
    <location>
        <begin position="375"/>
        <end position="384"/>
    </location>
</feature>
<gene>
    <name evidence="3" type="ORF">QYM36_010956</name>
</gene>
<feature type="coiled-coil region" evidence="1">
    <location>
        <begin position="525"/>
        <end position="552"/>
    </location>
</feature>
<evidence type="ECO:0000256" key="1">
    <source>
        <dbReference type="SAM" id="Coils"/>
    </source>
</evidence>
<evidence type="ECO:0000313" key="4">
    <source>
        <dbReference type="Proteomes" id="UP001187531"/>
    </source>
</evidence>
<accession>A0AA88HIV5</accession>
<sequence length="572" mass="65701">MSYNPVDIHKRPIYLQESIGLSNEVPRDLAVVFSNSTNLFGYGNSDQRLNINDQFSRPTERYRAGVFDETSLLYQAPNYDTVEKAVYTIPPMNGSRTYLLGYNDTGQTTEGINNFYQSPEQSEAENTYLDLDSGNIHRDSYQSQDMHGKIRKNQPPENFGSLSDSPPDELKLNMPQPVPEAVEMIGGKNNASTGFQAKQFGYESRISNFGRDNSCNNQRIESYGPIFHGASIDGRTIDRGNNRNFGPQNNWPIYYNFQVHNSTRLSRTNGFPNSFSFQNYYYKDVNGITSELTRFNYNLSSGQPYQGLQVGLYTPEYMINRNAYDSVITSDTTTRRKSVDLSRTNLRSQRTKRKKQNVSMQVDCEGEMGADKHSAYPRKRKARLTRANSGPKKRTKRQTSVVKNCSVPKTNQIQEEALQPEVDILNLIKSVNEKKQNIDKLNQEKDKRKESFEKHRKMEKELADKYYKLWYGIEVDKPLKEFPTQKIQASHYRTEIRLVLKIPNISKPLGSNTFKAKKFEVNLCLNNLNKEIKSLNAEIEALKVKDECALKEIKYFDNFIQGTLGSLNKRSN</sequence>
<dbReference type="Proteomes" id="UP001187531">
    <property type="component" value="Unassembled WGS sequence"/>
</dbReference>
<reference evidence="3" key="1">
    <citation type="submission" date="2023-07" db="EMBL/GenBank/DDBJ databases">
        <title>Chromosome-level genome assembly of Artemia franciscana.</title>
        <authorList>
            <person name="Jo E."/>
        </authorList>
    </citation>
    <scope>NUCLEOTIDE SEQUENCE</scope>
    <source>
        <tissue evidence="3">Whole body</tissue>
    </source>
</reference>
<dbReference type="AlphaFoldDB" id="A0AA88HIV5"/>